<evidence type="ECO:0000259" key="1">
    <source>
        <dbReference type="Pfam" id="PF12146"/>
    </source>
</evidence>
<dbReference type="PANTHER" id="PTHR11614">
    <property type="entry name" value="PHOSPHOLIPASE-RELATED"/>
    <property type="match status" value="1"/>
</dbReference>
<dbReference type="GO" id="GO:0016787">
    <property type="term" value="F:hydrolase activity"/>
    <property type="evidence" value="ECO:0007669"/>
    <property type="project" value="UniProtKB-KW"/>
</dbReference>
<accession>A0A2W7N6L7</accession>
<protein>
    <submittedName>
        <fullName evidence="2">Alpha-beta hydrolase superfamily lysophospholipase</fullName>
    </submittedName>
</protein>
<reference evidence="2 3" key="1">
    <citation type="submission" date="2018-06" db="EMBL/GenBank/DDBJ databases">
        <title>Genomic Encyclopedia of Archaeal and Bacterial Type Strains, Phase II (KMG-II): from individual species to whole genera.</title>
        <authorList>
            <person name="Goeker M."/>
        </authorList>
    </citation>
    <scope>NUCLEOTIDE SEQUENCE [LARGE SCALE GENOMIC DNA]</scope>
    <source>
        <strain evidence="2 3">DSM 6779</strain>
    </source>
</reference>
<sequence>MIHHNHTFQAIDGLTLFAQSWIPDDTPKAEIIMVHGIGEHSGRYYQWASRFCEQGVAFHAIDHRGHGLSKGKPGVINHLNDYLNDLESFIKYLTPYFHATPRFVYGHSMGGNLALNYLMHFHPQVTGAIITSPWLGLVHPPSPWMTHLVRRIDRLVPHVTISNGITPKQLTHDPVEQERAEQDQLNHTRISVRLFNRLSTAAEYLMSHPQSFTMPLLMLHGQDDSITSWEATQQFARQAPKATFKAYTNALHELHNETIRDEVFMDIHNWIEMQIAGK</sequence>
<dbReference type="Pfam" id="PF12146">
    <property type="entry name" value="Hydrolase_4"/>
    <property type="match status" value="1"/>
</dbReference>
<dbReference type="RefSeq" id="WP_146260712.1">
    <property type="nucleotide sequence ID" value="NZ_QKZK01000016.1"/>
</dbReference>
<dbReference type="OrthoDB" id="9780932at2"/>
<gene>
    <name evidence="2" type="ORF">LX69_02191</name>
</gene>
<evidence type="ECO:0000313" key="3">
    <source>
        <dbReference type="Proteomes" id="UP000249239"/>
    </source>
</evidence>
<comment type="caution">
    <text evidence="2">The sequence shown here is derived from an EMBL/GenBank/DDBJ whole genome shotgun (WGS) entry which is preliminary data.</text>
</comment>
<proteinExistence type="predicted"/>
<name>A0A2W7N6L7_9BACT</name>
<dbReference type="AlphaFoldDB" id="A0A2W7N6L7"/>
<dbReference type="InterPro" id="IPR051044">
    <property type="entry name" value="MAG_DAG_Lipase"/>
</dbReference>
<dbReference type="SUPFAM" id="SSF53474">
    <property type="entry name" value="alpha/beta-Hydrolases"/>
    <property type="match status" value="1"/>
</dbReference>
<keyword evidence="3" id="KW-1185">Reference proteome</keyword>
<dbReference type="Gene3D" id="3.40.50.1820">
    <property type="entry name" value="alpha/beta hydrolase"/>
    <property type="match status" value="1"/>
</dbReference>
<organism evidence="2 3">
    <name type="scientific">Breznakibacter xylanolyticus</name>
    <dbReference type="NCBI Taxonomy" id="990"/>
    <lineage>
        <taxon>Bacteria</taxon>
        <taxon>Pseudomonadati</taxon>
        <taxon>Bacteroidota</taxon>
        <taxon>Bacteroidia</taxon>
        <taxon>Marinilabiliales</taxon>
        <taxon>Marinilabiliaceae</taxon>
        <taxon>Breznakibacter</taxon>
    </lineage>
</organism>
<dbReference type="Proteomes" id="UP000249239">
    <property type="component" value="Unassembled WGS sequence"/>
</dbReference>
<evidence type="ECO:0000313" key="2">
    <source>
        <dbReference type="EMBL" id="PZX15353.1"/>
    </source>
</evidence>
<dbReference type="InterPro" id="IPR029058">
    <property type="entry name" value="AB_hydrolase_fold"/>
</dbReference>
<dbReference type="InterPro" id="IPR022742">
    <property type="entry name" value="Hydrolase_4"/>
</dbReference>
<dbReference type="EMBL" id="QKZK01000016">
    <property type="protein sequence ID" value="PZX15353.1"/>
    <property type="molecule type" value="Genomic_DNA"/>
</dbReference>
<keyword evidence="2" id="KW-0378">Hydrolase</keyword>
<feature type="domain" description="Serine aminopeptidase S33" evidence="1">
    <location>
        <begin position="26"/>
        <end position="258"/>
    </location>
</feature>